<gene>
    <name evidence="1" type="primary">pilO</name>
    <name evidence="1" type="ORF">OEV82_00175</name>
</gene>
<dbReference type="Gene3D" id="3.30.70.60">
    <property type="match status" value="1"/>
</dbReference>
<evidence type="ECO:0000313" key="1">
    <source>
        <dbReference type="EMBL" id="MCU9592866.1"/>
    </source>
</evidence>
<sequence length="74" mass="8831">MTVNLKVVSPNFEQFERFLHEVEKLERITRIDTLSFRQPGEEELLNIDNEDNTITTDIQITTFYYDENETSTEE</sequence>
<reference evidence="1 2" key="1">
    <citation type="submission" date="2022-10" db="EMBL/GenBank/DDBJ databases">
        <title>Description of Fervidibacillus gen. nov. in the family Fervidibacillaceae fam. nov. with two species, Fervidibacillus albus sp. nov., and Fervidibacillus halotolerans sp. nov., isolated from tidal flat sediments.</title>
        <authorList>
            <person name="Kwon K.K."/>
            <person name="Yang S.-H."/>
        </authorList>
    </citation>
    <scope>NUCLEOTIDE SEQUENCE [LARGE SCALE GENOMIC DNA]</scope>
    <source>
        <strain evidence="1 2">DSM 23332</strain>
    </source>
</reference>
<evidence type="ECO:0000313" key="2">
    <source>
        <dbReference type="Proteomes" id="UP001208656"/>
    </source>
</evidence>
<dbReference type="RefSeq" id="WP_263060627.1">
    <property type="nucleotide sequence ID" value="NZ_JAOUSE010000001.1"/>
</dbReference>
<name>A0ABT2WB10_9BACI</name>
<protein>
    <submittedName>
        <fullName evidence="1">Type 4a pilus biogenesis protein PilO</fullName>
    </submittedName>
</protein>
<organism evidence="1 2">
    <name type="scientific">Pallidibacillus thermolactis</name>
    <dbReference type="NCBI Taxonomy" id="251051"/>
    <lineage>
        <taxon>Bacteria</taxon>
        <taxon>Bacillati</taxon>
        <taxon>Bacillota</taxon>
        <taxon>Bacilli</taxon>
        <taxon>Bacillales</taxon>
        <taxon>Bacillaceae</taxon>
        <taxon>Pallidibacillus</taxon>
    </lineage>
</organism>
<dbReference type="InterPro" id="IPR014717">
    <property type="entry name" value="Transl_elong_EF1B/ribsomal_bS6"/>
</dbReference>
<dbReference type="EMBL" id="JAOUSE010000001">
    <property type="protein sequence ID" value="MCU9592866.1"/>
    <property type="molecule type" value="Genomic_DNA"/>
</dbReference>
<dbReference type="Pfam" id="PF04350">
    <property type="entry name" value="PilO"/>
    <property type="match status" value="1"/>
</dbReference>
<dbReference type="InterPro" id="IPR007445">
    <property type="entry name" value="PilO"/>
</dbReference>
<dbReference type="Proteomes" id="UP001208656">
    <property type="component" value="Unassembled WGS sequence"/>
</dbReference>
<comment type="caution">
    <text evidence="1">The sequence shown here is derived from an EMBL/GenBank/DDBJ whole genome shotgun (WGS) entry which is preliminary data.</text>
</comment>
<accession>A0ABT2WB10</accession>
<keyword evidence="2" id="KW-1185">Reference proteome</keyword>
<proteinExistence type="predicted"/>